<dbReference type="OrthoDB" id="7684392at2"/>
<gene>
    <name evidence="1" type="ORF">EP867_07180</name>
</gene>
<accession>A0A444MCQ1</accession>
<evidence type="ECO:0000313" key="2">
    <source>
        <dbReference type="Proteomes" id="UP000287168"/>
    </source>
</evidence>
<dbReference type="EMBL" id="SBLC01000008">
    <property type="protein sequence ID" value="RWY42158.1"/>
    <property type="molecule type" value="Genomic_DNA"/>
</dbReference>
<keyword evidence="2" id="KW-1185">Reference proteome</keyword>
<organism evidence="1 2">
    <name type="scientific">Falsigemmobacter intermedius</name>
    <dbReference type="NCBI Taxonomy" id="1553448"/>
    <lineage>
        <taxon>Bacteria</taxon>
        <taxon>Pseudomonadati</taxon>
        <taxon>Pseudomonadota</taxon>
        <taxon>Alphaproteobacteria</taxon>
        <taxon>Rhodobacterales</taxon>
        <taxon>Paracoccaceae</taxon>
        <taxon>Falsigemmobacter</taxon>
    </lineage>
</organism>
<dbReference type="InterPro" id="IPR029044">
    <property type="entry name" value="Nucleotide-diphossugar_trans"/>
</dbReference>
<dbReference type="Proteomes" id="UP000287168">
    <property type="component" value="Unassembled WGS sequence"/>
</dbReference>
<comment type="caution">
    <text evidence="1">The sequence shown here is derived from an EMBL/GenBank/DDBJ whole genome shotgun (WGS) entry which is preliminary data.</text>
</comment>
<dbReference type="AlphaFoldDB" id="A0A444MCQ1"/>
<evidence type="ECO:0000313" key="1">
    <source>
        <dbReference type="EMBL" id="RWY42158.1"/>
    </source>
</evidence>
<dbReference type="RefSeq" id="WP_128487635.1">
    <property type="nucleotide sequence ID" value="NZ_JBHLXB010000051.1"/>
</dbReference>
<proteinExistence type="predicted"/>
<sequence>MSPAAKPPPRPNLLIVAQNGRLQYEALIFTASLAALAPHLLPHLYIAEPQPGPLWPQDPRLSPPVRDRLLEFGAQILPLHSRHFGADYPYGNKIEALRLLPRGEAFLFFDSDTLLLQPPDSLGIDFTRPSASIKVEGTWPEPQPYVASLQAIWEGLYTRFGLKIGPTLNPRFPPDYWQHYLYFNAGWFYGPCPARFGEIFTRIATEIEADPGPMLAAQSLDPWLDQVALPLVIHALGGTRPPASLALDGPASCHYRALPLLYAREEDEVLIRLEEITQDPALRRLLRDWEPAKKLIYQGKGRQKIRPLFDRHDPGLRENQIRKTLRNTGWWLR</sequence>
<protein>
    <submittedName>
        <fullName evidence="1">Uncharacterized protein</fullName>
    </submittedName>
</protein>
<reference evidence="1 2" key="1">
    <citation type="journal article" date="2015" name="Int. J. Syst. Evol. Microbiol.">
        <title>Gemmobacter intermedius sp. nov., isolated from a white stork (Ciconia ciconia).</title>
        <authorList>
            <person name="Kampfer P."/>
            <person name="Jerzak L."/>
            <person name="Wilharm G."/>
            <person name="Golke J."/>
            <person name="Busse H.J."/>
            <person name="Glaeser S.P."/>
        </authorList>
    </citation>
    <scope>NUCLEOTIDE SEQUENCE [LARGE SCALE GENOMIC DNA]</scope>
    <source>
        <strain evidence="1 2">119/4</strain>
    </source>
</reference>
<dbReference type="SUPFAM" id="SSF53448">
    <property type="entry name" value="Nucleotide-diphospho-sugar transferases"/>
    <property type="match status" value="1"/>
</dbReference>
<name>A0A444MCQ1_9RHOB</name>